<gene>
    <name evidence="2" type="ORF">UFOPK1726_00699</name>
</gene>
<evidence type="ECO:0000256" key="1">
    <source>
        <dbReference type="SAM" id="Phobius"/>
    </source>
</evidence>
<dbReference type="AlphaFoldDB" id="A0A6J6EPW4"/>
<proteinExistence type="predicted"/>
<name>A0A6J6EPW4_9ZZZZ</name>
<sequence length="177" mass="19595">MAQHGTVRRPASVSRWEGGMQSDLQFVLGNLLILSSLVAGVFFIATAGIGSDSIDQEAIAAGIVLILASQLLAFTVVLSANRVVIDGDYIAWQPRLHRRPLRKWRWHQIKDVQLYNVKGWIWGYGFRYNPRVGWGHIIKSGPAIRIIKNNGRSFVITVVDAETAVATAQKFLAGKTN</sequence>
<evidence type="ECO:0000313" key="2">
    <source>
        <dbReference type="EMBL" id="CAB4578026.1"/>
    </source>
</evidence>
<feature type="transmembrane region" description="Helical" evidence="1">
    <location>
        <begin position="24"/>
        <end position="46"/>
    </location>
</feature>
<keyword evidence="1" id="KW-1133">Transmembrane helix</keyword>
<organism evidence="2">
    <name type="scientific">freshwater metagenome</name>
    <dbReference type="NCBI Taxonomy" id="449393"/>
    <lineage>
        <taxon>unclassified sequences</taxon>
        <taxon>metagenomes</taxon>
        <taxon>ecological metagenomes</taxon>
    </lineage>
</organism>
<dbReference type="EMBL" id="CAEZTT010000073">
    <property type="protein sequence ID" value="CAB4578026.1"/>
    <property type="molecule type" value="Genomic_DNA"/>
</dbReference>
<keyword evidence="1" id="KW-0472">Membrane</keyword>
<keyword evidence="1" id="KW-0812">Transmembrane</keyword>
<feature type="transmembrane region" description="Helical" evidence="1">
    <location>
        <begin position="58"/>
        <end position="80"/>
    </location>
</feature>
<accession>A0A6J6EPW4</accession>
<protein>
    <submittedName>
        <fullName evidence="2">Unannotated protein</fullName>
    </submittedName>
</protein>
<reference evidence="2" key="1">
    <citation type="submission" date="2020-05" db="EMBL/GenBank/DDBJ databases">
        <authorList>
            <person name="Chiriac C."/>
            <person name="Salcher M."/>
            <person name="Ghai R."/>
            <person name="Kavagutti S V."/>
        </authorList>
    </citation>
    <scope>NUCLEOTIDE SEQUENCE</scope>
</reference>